<reference evidence="6" key="3">
    <citation type="submission" date="2025-09" db="UniProtKB">
        <authorList>
            <consortium name="Ensembl"/>
        </authorList>
    </citation>
    <scope>IDENTIFICATION</scope>
</reference>
<dbReference type="GO" id="GO:0005840">
    <property type="term" value="C:ribosome"/>
    <property type="evidence" value="ECO:0007669"/>
    <property type="project" value="UniProtKB-KW"/>
</dbReference>
<keyword evidence="3" id="KW-0687">Ribonucleoprotein</keyword>
<dbReference type="Ensembl" id="ENSUAMT00000004427.1">
    <property type="protein sequence ID" value="ENSUAMP00000003886.1"/>
    <property type="gene ID" value="ENSUAMG00000003587.1"/>
</dbReference>
<dbReference type="OMA" id="GEECKGY"/>
<dbReference type="AlphaFoldDB" id="A0A452QG58"/>
<proteinExistence type="inferred from homology"/>
<evidence type="ECO:0000313" key="7">
    <source>
        <dbReference type="Proteomes" id="UP000291022"/>
    </source>
</evidence>
<evidence type="ECO:0000313" key="6">
    <source>
        <dbReference type="Ensembl" id="ENSUAMP00000003886.1"/>
    </source>
</evidence>
<evidence type="ECO:0000256" key="1">
    <source>
        <dbReference type="ARBA" id="ARBA00009312"/>
    </source>
</evidence>
<keyword evidence="7" id="KW-1185">Reference proteome</keyword>
<evidence type="ECO:0000256" key="3">
    <source>
        <dbReference type="ARBA" id="ARBA00023274"/>
    </source>
</evidence>
<sequence length="85" mass="9430">MKLNISFSAPGCQKCNEMGDKCKLRTFYEKRMATELVADAVGEECKGYVVRISGGNNKQGFPLKQMLNQMSHPGAPKMRLSKSSK</sequence>
<protein>
    <recommendedName>
        <fullName evidence="4">Small ribosomal subunit protein eS6</fullName>
    </recommendedName>
    <alternativeName>
        <fullName evidence="5">40S ribosomal protein S6</fullName>
    </alternativeName>
</protein>
<keyword evidence="2" id="KW-0689">Ribosomal protein</keyword>
<dbReference type="InterPro" id="IPR001377">
    <property type="entry name" value="Ribosomal_eS6"/>
</dbReference>
<evidence type="ECO:0000256" key="5">
    <source>
        <dbReference type="ARBA" id="ARBA00035403"/>
    </source>
</evidence>
<reference evidence="6" key="2">
    <citation type="submission" date="2025-08" db="UniProtKB">
        <authorList>
            <consortium name="Ensembl"/>
        </authorList>
    </citation>
    <scope>IDENTIFICATION</scope>
</reference>
<dbReference type="Proteomes" id="UP000291022">
    <property type="component" value="Unassembled WGS sequence"/>
</dbReference>
<dbReference type="STRING" id="9643.ENSUAMP00000003886"/>
<reference evidence="7" key="1">
    <citation type="submission" date="2016-06" db="EMBL/GenBank/DDBJ databases">
        <title>De novo assembly and RNA-Seq shows season-dependent expression and editing in black bear kidneys.</title>
        <authorList>
            <person name="Korstanje R."/>
            <person name="Srivastava A."/>
            <person name="Sarsani V.K."/>
            <person name="Sheehan S.M."/>
            <person name="Seger R.L."/>
            <person name="Barter M.E."/>
            <person name="Lindqvist C."/>
            <person name="Brody L.C."/>
            <person name="Mullikin J.C."/>
        </authorList>
    </citation>
    <scope>NUCLEOTIDE SEQUENCE [LARGE SCALE GENOMIC DNA]</scope>
</reference>
<evidence type="ECO:0000256" key="4">
    <source>
        <dbReference type="ARBA" id="ARBA00035278"/>
    </source>
</evidence>
<dbReference type="Pfam" id="PF01092">
    <property type="entry name" value="Ribosomal_S6e"/>
    <property type="match status" value="1"/>
</dbReference>
<dbReference type="SMART" id="SM01405">
    <property type="entry name" value="Ribosomal_S6e"/>
    <property type="match status" value="1"/>
</dbReference>
<accession>A0A452QG58</accession>
<name>A0A452QG58_URSAM</name>
<dbReference type="GO" id="GO:0003735">
    <property type="term" value="F:structural constituent of ribosome"/>
    <property type="evidence" value="ECO:0007669"/>
    <property type="project" value="InterPro"/>
</dbReference>
<evidence type="ECO:0000256" key="2">
    <source>
        <dbReference type="ARBA" id="ARBA00022980"/>
    </source>
</evidence>
<comment type="similarity">
    <text evidence="1">Belongs to the eukaryotic ribosomal protein eS6 family.</text>
</comment>
<dbReference type="GO" id="GO:0006412">
    <property type="term" value="P:translation"/>
    <property type="evidence" value="ECO:0007669"/>
    <property type="project" value="InterPro"/>
</dbReference>
<dbReference type="GO" id="GO:1990904">
    <property type="term" value="C:ribonucleoprotein complex"/>
    <property type="evidence" value="ECO:0007669"/>
    <property type="project" value="UniProtKB-KW"/>
</dbReference>
<dbReference type="PANTHER" id="PTHR11502">
    <property type="entry name" value="40S RIBOSOMAL PROTEIN S6"/>
    <property type="match status" value="1"/>
</dbReference>
<dbReference type="GeneTree" id="ENSGT00390000009819"/>
<organism evidence="6 7">
    <name type="scientific">Ursus americanus</name>
    <name type="common">American black bear</name>
    <name type="synonym">Euarctos americanus</name>
    <dbReference type="NCBI Taxonomy" id="9643"/>
    <lineage>
        <taxon>Eukaryota</taxon>
        <taxon>Metazoa</taxon>
        <taxon>Chordata</taxon>
        <taxon>Craniata</taxon>
        <taxon>Vertebrata</taxon>
        <taxon>Euteleostomi</taxon>
        <taxon>Mammalia</taxon>
        <taxon>Eutheria</taxon>
        <taxon>Laurasiatheria</taxon>
        <taxon>Carnivora</taxon>
        <taxon>Caniformia</taxon>
        <taxon>Ursidae</taxon>
        <taxon>Ursus</taxon>
    </lineage>
</organism>